<evidence type="ECO:0000313" key="2">
    <source>
        <dbReference type="EMBL" id="QJF12431.1"/>
    </source>
</evidence>
<feature type="transmembrane region" description="Helical" evidence="1">
    <location>
        <begin position="126"/>
        <end position="149"/>
    </location>
</feature>
<gene>
    <name evidence="2" type="ORF">PSV2_gp19</name>
</gene>
<keyword evidence="3" id="KW-1185">Reference proteome</keyword>
<keyword evidence="1" id="KW-0812">Transmembrane</keyword>
<proteinExistence type="predicted"/>
<name>A0A6M3VYV2_9VIRU</name>
<sequence length="155" mass="17619">MWRKLTVFVYLIFLGISWLQLTWFFGYPSVGGFVLTPSAHPYIPPLSLVITVPSNMCEGWAVKLVKANFYGVGIYLPVVHYFAKAGSITYEVFNYYQFGDVVGYFRALLFPQWTAIPYNGTCVAKVVFIIPAPVVILISIIALTTRFYLGLKRIW</sequence>
<feature type="transmembrane region" description="Helical" evidence="1">
    <location>
        <begin position="7"/>
        <end position="26"/>
    </location>
</feature>
<protein>
    <submittedName>
        <fullName evidence="2">Uncharacterized protein</fullName>
    </submittedName>
</protein>
<evidence type="ECO:0000313" key="3">
    <source>
        <dbReference type="Proteomes" id="UP000501879"/>
    </source>
</evidence>
<reference evidence="2 3" key="1">
    <citation type="journal article" date="2020" name="ISME J.">
        <title>New virus isolates from Italian hydrothermal environments underscore the biogeographic pattern in archaeal virus communities.</title>
        <authorList>
            <person name="Baquero D.P."/>
            <person name="Contursi P."/>
            <person name="Piochi M."/>
            <person name="Bartolucci S."/>
            <person name="Liu Y."/>
            <person name="Cvirkaite-Krupovic V."/>
            <person name="Prangishvili D."/>
            <person name="Krupovic M."/>
        </authorList>
    </citation>
    <scope>NUCLEOTIDE SEQUENCE [LARGE SCALE GENOMIC DNA]</scope>
    <source>
        <strain evidence="2">10</strain>
    </source>
</reference>
<keyword evidence="1" id="KW-0472">Membrane</keyword>
<accession>A0A6M3VYV2</accession>
<dbReference type="Proteomes" id="UP000501879">
    <property type="component" value="Segment"/>
</dbReference>
<keyword evidence="1" id="KW-1133">Transmembrane helix</keyword>
<dbReference type="EMBL" id="MN876845">
    <property type="protein sequence ID" value="QJF12431.1"/>
    <property type="molecule type" value="Genomic_DNA"/>
</dbReference>
<evidence type="ECO:0000256" key="1">
    <source>
        <dbReference type="SAM" id="Phobius"/>
    </source>
</evidence>
<organism evidence="2 3">
    <name type="scientific">Pyrobaculum spherical virus 2</name>
    <dbReference type="NCBI Taxonomy" id="2730632"/>
    <lineage>
        <taxon>Viruses</taxon>
        <taxon>Viruses incertae sedis</taxon>
        <taxon>Globuloviridae</taxon>
        <taxon>Alphaglobulovirus</taxon>
        <taxon>Alphaglobulovirus pozzuoliense</taxon>
    </lineage>
</organism>